<evidence type="ECO:0000256" key="3">
    <source>
        <dbReference type="ARBA" id="ARBA00023163"/>
    </source>
</evidence>
<dbReference type="EMBL" id="JAJAGQ010000022">
    <property type="protein sequence ID" value="KAJ8529932.1"/>
    <property type="molecule type" value="Genomic_DNA"/>
</dbReference>
<organism evidence="6 7">
    <name type="scientific">Anisodus acutangulus</name>
    <dbReference type="NCBI Taxonomy" id="402998"/>
    <lineage>
        <taxon>Eukaryota</taxon>
        <taxon>Viridiplantae</taxon>
        <taxon>Streptophyta</taxon>
        <taxon>Embryophyta</taxon>
        <taxon>Tracheophyta</taxon>
        <taxon>Spermatophyta</taxon>
        <taxon>Magnoliopsida</taxon>
        <taxon>eudicotyledons</taxon>
        <taxon>Gunneridae</taxon>
        <taxon>Pentapetalae</taxon>
        <taxon>asterids</taxon>
        <taxon>lamiids</taxon>
        <taxon>Solanales</taxon>
        <taxon>Solanaceae</taxon>
        <taxon>Solanoideae</taxon>
        <taxon>Hyoscyameae</taxon>
        <taxon>Anisodus</taxon>
    </lineage>
</organism>
<feature type="compositionally biased region" description="Polar residues" evidence="4">
    <location>
        <begin position="16"/>
        <end position="27"/>
    </location>
</feature>
<dbReference type="CDD" id="cd00202">
    <property type="entry name" value="ZnF_GATA"/>
    <property type="match status" value="1"/>
</dbReference>
<keyword evidence="2" id="KW-0238">DNA-binding</keyword>
<evidence type="ECO:0000256" key="1">
    <source>
        <dbReference type="ARBA" id="ARBA00023015"/>
    </source>
</evidence>
<dbReference type="OrthoDB" id="2162994at2759"/>
<dbReference type="SUPFAM" id="SSF57716">
    <property type="entry name" value="Glucocorticoid receptor-like (DNA-binding domain)"/>
    <property type="match status" value="1"/>
</dbReference>
<dbReference type="SMART" id="SM00401">
    <property type="entry name" value="ZnF_GATA"/>
    <property type="match status" value="1"/>
</dbReference>
<dbReference type="AlphaFoldDB" id="A0A9Q1QYD4"/>
<dbReference type="InterPro" id="IPR000679">
    <property type="entry name" value="Znf_GATA"/>
</dbReference>
<keyword evidence="1" id="KW-0805">Transcription regulation</keyword>
<feature type="domain" description="GATA-type" evidence="5">
    <location>
        <begin position="32"/>
        <end position="84"/>
    </location>
</feature>
<dbReference type="GO" id="GO:0006355">
    <property type="term" value="P:regulation of DNA-templated transcription"/>
    <property type="evidence" value="ECO:0007669"/>
    <property type="project" value="InterPro"/>
</dbReference>
<evidence type="ECO:0000259" key="5">
    <source>
        <dbReference type="SMART" id="SM00401"/>
    </source>
</evidence>
<dbReference type="Pfam" id="PF00320">
    <property type="entry name" value="GATA"/>
    <property type="match status" value="1"/>
</dbReference>
<dbReference type="PANTHER" id="PTHR46125">
    <property type="entry name" value="GATA TRANSCRIPTION FACTOR 28"/>
    <property type="match status" value="1"/>
</dbReference>
<proteinExistence type="predicted"/>
<keyword evidence="3" id="KW-0804">Transcription</keyword>
<dbReference type="PANTHER" id="PTHR46125:SF15">
    <property type="entry name" value="GATA TRANSCRIPTION FACTOR 19-LIKE ISOFORM X1"/>
    <property type="match status" value="1"/>
</dbReference>
<protein>
    <recommendedName>
        <fullName evidence="5">GATA-type domain-containing protein</fullName>
    </recommendedName>
</protein>
<dbReference type="InterPro" id="IPR045280">
    <property type="entry name" value="TIFY-like"/>
</dbReference>
<name>A0A9Q1QYD4_9SOLA</name>
<evidence type="ECO:0000256" key="4">
    <source>
        <dbReference type="SAM" id="MobiDB-lite"/>
    </source>
</evidence>
<sequence>MHRKNGQFASLKEGESTSADNIDSGDSTPHPEPTLRRCHHCGISESETPAMRWGPSGPRTLCNGCGLMWANKILCSCLMANTIKAYLVYCCENNGLQARHVIYMVAVDFLFLDMIQLLGMLRNITKGGRCVPFEKSEPGTPDIKLSTVAPKNSYQKQHQEDMLEAAEDFADNSPVGIGSSLVNIDEEQHNLDELANASGTEFEIPASFDEQIGIGSHMGADWFGT</sequence>
<evidence type="ECO:0000313" key="6">
    <source>
        <dbReference type="EMBL" id="KAJ8529932.1"/>
    </source>
</evidence>
<dbReference type="Gene3D" id="3.30.50.10">
    <property type="entry name" value="Erythroid Transcription Factor GATA-1, subunit A"/>
    <property type="match status" value="1"/>
</dbReference>
<evidence type="ECO:0000256" key="2">
    <source>
        <dbReference type="ARBA" id="ARBA00023125"/>
    </source>
</evidence>
<keyword evidence="7" id="KW-1185">Reference proteome</keyword>
<comment type="caution">
    <text evidence="6">The sequence shown here is derived from an EMBL/GenBank/DDBJ whole genome shotgun (WGS) entry which is preliminary data.</text>
</comment>
<dbReference type="GO" id="GO:0043565">
    <property type="term" value="F:sequence-specific DNA binding"/>
    <property type="evidence" value="ECO:0007669"/>
    <property type="project" value="InterPro"/>
</dbReference>
<accession>A0A9Q1QYD4</accession>
<evidence type="ECO:0000313" key="7">
    <source>
        <dbReference type="Proteomes" id="UP001152561"/>
    </source>
</evidence>
<feature type="region of interest" description="Disordered" evidence="4">
    <location>
        <begin position="1"/>
        <end position="37"/>
    </location>
</feature>
<dbReference type="GO" id="GO:0008270">
    <property type="term" value="F:zinc ion binding"/>
    <property type="evidence" value="ECO:0007669"/>
    <property type="project" value="InterPro"/>
</dbReference>
<dbReference type="InterPro" id="IPR013088">
    <property type="entry name" value="Znf_NHR/GATA"/>
</dbReference>
<dbReference type="Proteomes" id="UP001152561">
    <property type="component" value="Unassembled WGS sequence"/>
</dbReference>
<reference evidence="7" key="1">
    <citation type="journal article" date="2023" name="Proc. Natl. Acad. Sci. U.S.A.">
        <title>Genomic and structural basis for evolution of tropane alkaloid biosynthesis.</title>
        <authorList>
            <person name="Wanga Y.-J."/>
            <person name="Taina T."/>
            <person name="Yua J.-Y."/>
            <person name="Lia J."/>
            <person name="Xua B."/>
            <person name="Chenc J."/>
            <person name="D'Auriad J.C."/>
            <person name="Huanga J.-P."/>
            <person name="Huanga S.-X."/>
        </authorList>
    </citation>
    <scope>NUCLEOTIDE SEQUENCE [LARGE SCALE GENOMIC DNA]</scope>
    <source>
        <strain evidence="7">cv. KIB-2019</strain>
    </source>
</reference>
<gene>
    <name evidence="6" type="ORF">K7X08_036767</name>
</gene>